<sequence>MKTYNIAAFFIMALSFVACEKSTEESSEEIAIEVPTNYTVFLSSSNKLNAVVLGTSDDELVIKNSVASFIDIPSNYLKFRNSNEISFYFKNNCEASIQLYNAMSNTAISKEIFKDLDPCSIEVTAITHTAELVFIAYERELEGKDKQNVVRIISLSANTDNYIEITLDKKPVDLITSSNRLFVLTLNEYVTDEYHLSVFDIITNQQIIELDLGYNAMKLFKNSSEQVIISYQELHTTLDPISLEKTYTTYGDNTEPDFTTTNDVFLDSSGKMYYQKSMPNSDINMVPAIYNFETNNTIVYLFENFITESDMSVKYKIATATSIGYDEQNNYMLIGYQKKGEVDKGGILRITPDPDFNIIDNIDLDGIPQTIFVN</sequence>
<organism evidence="2 3">
    <name type="scientific">Maribacter orientalis</name>
    <dbReference type="NCBI Taxonomy" id="228957"/>
    <lineage>
        <taxon>Bacteria</taxon>
        <taxon>Pseudomonadati</taxon>
        <taxon>Bacteroidota</taxon>
        <taxon>Flavobacteriia</taxon>
        <taxon>Flavobacteriales</taxon>
        <taxon>Flavobacteriaceae</taxon>
        <taxon>Maribacter</taxon>
    </lineage>
</organism>
<evidence type="ECO:0000313" key="3">
    <source>
        <dbReference type="Proteomes" id="UP000198990"/>
    </source>
</evidence>
<name>A0A1H7HJS6_9FLAO</name>
<reference evidence="3" key="1">
    <citation type="submission" date="2016-10" db="EMBL/GenBank/DDBJ databases">
        <authorList>
            <person name="Varghese N."/>
            <person name="Submissions S."/>
        </authorList>
    </citation>
    <scope>NUCLEOTIDE SEQUENCE [LARGE SCALE GENOMIC DNA]</scope>
    <source>
        <strain evidence="3">DSM 16471</strain>
    </source>
</reference>
<evidence type="ECO:0008006" key="4">
    <source>
        <dbReference type="Google" id="ProtNLM"/>
    </source>
</evidence>
<accession>A0A1H7HJS6</accession>
<protein>
    <recommendedName>
        <fullName evidence="4">TolB-like 6-blade propeller-like</fullName>
    </recommendedName>
</protein>
<dbReference type="PROSITE" id="PS51257">
    <property type="entry name" value="PROKAR_LIPOPROTEIN"/>
    <property type="match status" value="1"/>
</dbReference>
<dbReference type="STRING" id="228957.SAMN04488008_101588"/>
<feature type="signal peptide" evidence="1">
    <location>
        <begin position="1"/>
        <end position="20"/>
    </location>
</feature>
<proteinExistence type="predicted"/>
<feature type="chain" id="PRO_5011519627" description="TolB-like 6-blade propeller-like" evidence="1">
    <location>
        <begin position="21"/>
        <end position="374"/>
    </location>
</feature>
<gene>
    <name evidence="2" type="ORF">SAMN04488008_101588</name>
</gene>
<keyword evidence="3" id="KW-1185">Reference proteome</keyword>
<dbReference type="RefSeq" id="WP_091619578.1">
    <property type="nucleotide sequence ID" value="NZ_FNZN01000001.1"/>
</dbReference>
<keyword evidence="1" id="KW-0732">Signal</keyword>
<dbReference type="Proteomes" id="UP000198990">
    <property type="component" value="Unassembled WGS sequence"/>
</dbReference>
<dbReference type="EMBL" id="FNZN01000001">
    <property type="protein sequence ID" value="SEK49722.1"/>
    <property type="molecule type" value="Genomic_DNA"/>
</dbReference>
<evidence type="ECO:0000313" key="2">
    <source>
        <dbReference type="EMBL" id="SEK49722.1"/>
    </source>
</evidence>
<dbReference type="OrthoDB" id="1412258at2"/>
<dbReference type="AlphaFoldDB" id="A0A1H7HJS6"/>
<evidence type="ECO:0000256" key="1">
    <source>
        <dbReference type="SAM" id="SignalP"/>
    </source>
</evidence>